<dbReference type="EMBL" id="JTKH01000025">
    <property type="protein sequence ID" value="KII75371.1"/>
    <property type="molecule type" value="Genomic_DNA"/>
</dbReference>
<proteinExistence type="predicted"/>
<dbReference type="Proteomes" id="UP000031672">
    <property type="component" value="Unassembled WGS sequence"/>
</dbReference>
<evidence type="ECO:0000256" key="1">
    <source>
        <dbReference type="SAM" id="SignalP"/>
    </source>
</evidence>
<accession>A0A0C2N6V2</accession>
<feature type="chain" id="PRO_5009758700" description="Lipoprotein" evidence="1">
    <location>
        <begin position="21"/>
        <end position="494"/>
    </location>
</feature>
<gene>
    <name evidence="2" type="ORF">OJ16_18975</name>
</gene>
<dbReference type="PROSITE" id="PS51257">
    <property type="entry name" value="PROKAR_LIPOPROTEIN"/>
    <property type="match status" value="1"/>
</dbReference>
<organism evidence="2 3">
    <name type="scientific">Vibrio renipiscarius</name>
    <dbReference type="NCBI Taxonomy" id="1461322"/>
    <lineage>
        <taxon>Bacteria</taxon>
        <taxon>Pseudomonadati</taxon>
        <taxon>Pseudomonadota</taxon>
        <taxon>Gammaproteobacteria</taxon>
        <taxon>Vibrionales</taxon>
        <taxon>Vibrionaceae</taxon>
        <taxon>Vibrio</taxon>
    </lineage>
</organism>
<name>A0A0C2K9W1_9VIBR</name>
<dbReference type="RefSeq" id="WP_040992994.1">
    <property type="nucleotide sequence ID" value="NZ_JTKH01000025.1"/>
</dbReference>
<reference evidence="2 3" key="1">
    <citation type="submission" date="2014-11" db="EMBL/GenBank/DDBJ databases">
        <title>Draft Genome Sequence of Vibrio piscirenalis strains CECT 8603T and CECT 8604, two marine Gammaproteobacterium isolated from cultured gilthead sea bream (Sparus aurata).</title>
        <authorList>
            <person name="Arahal D.R."/>
            <person name="Rodrigo-Torres L."/>
            <person name="Lucena T."/>
            <person name="Pujalte M.J."/>
        </authorList>
    </citation>
    <scope>NUCLEOTIDE SEQUENCE [LARGE SCALE GENOMIC DNA]</scope>
    <source>
        <strain evidence="2 3">DCR 1-4-2</strain>
    </source>
</reference>
<keyword evidence="3" id="KW-1185">Reference proteome</keyword>
<feature type="signal peptide" evidence="1">
    <location>
        <begin position="1"/>
        <end position="20"/>
    </location>
</feature>
<comment type="caution">
    <text evidence="2">The sequence shown here is derived from an EMBL/GenBank/DDBJ whole genome shotgun (WGS) entry which is preliminary data.</text>
</comment>
<dbReference type="STRING" id="1461322.OJ16_18975"/>
<accession>A0A0C2K9W1</accession>
<evidence type="ECO:0000313" key="3">
    <source>
        <dbReference type="Proteomes" id="UP000031672"/>
    </source>
</evidence>
<dbReference type="AlphaFoldDB" id="A0A0C2K9W1"/>
<protein>
    <recommendedName>
        <fullName evidence="4">Lipoprotein</fullName>
    </recommendedName>
</protein>
<evidence type="ECO:0008006" key="4">
    <source>
        <dbReference type="Google" id="ProtNLM"/>
    </source>
</evidence>
<evidence type="ECO:0000313" key="2">
    <source>
        <dbReference type="EMBL" id="KII75371.1"/>
    </source>
</evidence>
<dbReference type="OrthoDB" id="5592666at2"/>
<keyword evidence="1" id="KW-0732">Signal</keyword>
<sequence length="494" mass="55305">MKCIHRLALLSAAISLLVGCGGGSGSSDSNDGDGNTKPEVGTTLKGKAIDGYIIGATVFLDLNFNKVKDANEPSTITREEGDFDLNIPDLYVKCAQYVPLVVDVPVGAVDTDFPNTPIENAYSMVFPPQFALSTDQDLLNLTPLTSVVWKQVEQELRQEQTSALSCDTILAAQDLREDITRRLGDQEERVASRYNITVEELYGDYVESGDIELHQKAQALVPALQKSYEETKRIVDENPNADFAWVEYFYGEWDSTSSAYNDDWYRYEMVQTSNGNFNSVTMLMSDDLNTELSVFNQSEMTTIQRDGVNIEHVVHIEKSGLNEYDCLNDEWLETIELQSSGVRNYTYSTVQDWSSCKSAGSAIVTQSLVTKDHQDPDLFNTTEHVFLDNNDSEFNHLIGVSDTVTKADLTPVRTVINTDFYSEDAHGSDSWLRTRSVFSEDLDQPAQIMTSHDQDGQWTRFTRFHNGTHKNECGESEDSLSVEQCHATHTESVI</sequence>